<keyword evidence="2" id="KW-1185">Reference proteome</keyword>
<evidence type="ECO:0000313" key="1">
    <source>
        <dbReference type="EMBL" id="EDS72648.1"/>
    </source>
</evidence>
<dbReference type="EMBL" id="ABIL02000006">
    <property type="protein sequence ID" value="EDS72648.1"/>
    <property type="molecule type" value="Genomic_DNA"/>
</dbReference>
<accession>B1CAD7</accession>
<dbReference type="STRING" id="445971.ANASTE_02379"/>
<dbReference type="Proteomes" id="UP000005178">
    <property type="component" value="Unassembled WGS sequence"/>
</dbReference>
<dbReference type="RefSeq" id="WP_007051118.1">
    <property type="nucleotide sequence ID" value="NZ_DS560019.1"/>
</dbReference>
<evidence type="ECO:0000313" key="2">
    <source>
        <dbReference type="Proteomes" id="UP000005178"/>
    </source>
</evidence>
<organism evidence="1 2">
    <name type="scientific">Anaerofustis stercorihominis DSM 17244</name>
    <dbReference type="NCBI Taxonomy" id="445971"/>
    <lineage>
        <taxon>Bacteria</taxon>
        <taxon>Bacillati</taxon>
        <taxon>Bacillota</taxon>
        <taxon>Clostridia</taxon>
        <taxon>Eubacteriales</taxon>
        <taxon>Eubacteriaceae</taxon>
        <taxon>Anaerofustis</taxon>
    </lineage>
</organism>
<comment type="caution">
    <text evidence="1">The sequence shown here is derived from an EMBL/GenBank/DDBJ whole genome shotgun (WGS) entry which is preliminary data.</text>
</comment>
<reference evidence="1" key="2">
    <citation type="submission" date="2013-08" db="EMBL/GenBank/DDBJ databases">
        <title>Draft genome sequence of Anaerofustis stercorihominis (DSM 17244).</title>
        <authorList>
            <person name="Sudarsanam P."/>
            <person name="Ley R."/>
            <person name="Guruge J."/>
            <person name="Turnbaugh P.J."/>
            <person name="Mahowald M."/>
            <person name="Liep D."/>
            <person name="Gordon J."/>
        </authorList>
    </citation>
    <scope>NUCLEOTIDE SEQUENCE</scope>
    <source>
        <strain evidence="1">DSM 17244</strain>
    </source>
</reference>
<gene>
    <name evidence="1" type="ORF">ANASTE_02379</name>
</gene>
<proteinExistence type="predicted"/>
<reference evidence="1" key="1">
    <citation type="submission" date="2008-01" db="EMBL/GenBank/DDBJ databases">
        <authorList>
            <person name="Fulton L."/>
            <person name="Clifton S."/>
            <person name="Fulton B."/>
            <person name="Xu J."/>
            <person name="Minx P."/>
            <person name="Pepin K.H."/>
            <person name="Johnson M."/>
            <person name="Thiruvilangam P."/>
            <person name="Bhonagiri V."/>
            <person name="Nash W.E."/>
            <person name="Mardis E.R."/>
            <person name="Wilson R.K."/>
        </authorList>
    </citation>
    <scope>NUCLEOTIDE SEQUENCE [LARGE SCALE GENOMIC DNA]</scope>
    <source>
        <strain evidence="1">DSM 17244</strain>
    </source>
</reference>
<dbReference type="HOGENOM" id="CLU_215844_0_0_9"/>
<protein>
    <submittedName>
        <fullName evidence="1">Uncharacterized protein</fullName>
    </submittedName>
</protein>
<dbReference type="GeneID" id="98001518"/>
<name>B1CAD7_9FIRM</name>
<dbReference type="OrthoDB" id="9800443at2"/>
<sequence>MEDNRPCSNKYKGECPCTYPCENHGRCCDCVAHHREYGGIVACLKKNK</sequence>
<dbReference type="AlphaFoldDB" id="B1CAD7"/>